<organism evidence="8">
    <name type="scientific">uncultured Rubrobacteraceae bacterium</name>
    <dbReference type="NCBI Taxonomy" id="349277"/>
    <lineage>
        <taxon>Bacteria</taxon>
        <taxon>Bacillati</taxon>
        <taxon>Actinomycetota</taxon>
        <taxon>Rubrobacteria</taxon>
        <taxon>Rubrobacterales</taxon>
        <taxon>Rubrobacteraceae</taxon>
        <taxon>environmental samples</taxon>
    </lineage>
</organism>
<sequence>MAGAASGSASGQRESGVQSVERTLDILEFLSRSEGELGVSEIGGATGLAVGTVHRLLGTLVSRGYVRRNGESRRYGLGLKALTMAVATRERIGPLALPFLEELMRASQETANLAVLEGNSTVYVEQVAPERMLRIFTEPGNRVPLHSSGTGKVLLAYQPPRLVDFVLGKEDLPRRTASTITDHAQLRAELQTIRRQGYAVDHGEQEEGVRCLAAPVFGPDGAIFAAMSLSGPASRLHGKRVDELVPQLKRIAHALSETFDPQ</sequence>
<dbReference type="SUPFAM" id="SSF55781">
    <property type="entry name" value="GAF domain-like"/>
    <property type="match status" value="1"/>
</dbReference>
<comment type="function">
    <text evidence="4">May be an activator protein for the gylABX operon.</text>
</comment>
<dbReference type="Gene3D" id="1.10.10.10">
    <property type="entry name" value="Winged helix-like DNA-binding domain superfamily/Winged helix DNA-binding domain"/>
    <property type="match status" value="1"/>
</dbReference>
<dbReference type="InterPro" id="IPR050707">
    <property type="entry name" value="HTH_MetabolicPath_Reg"/>
</dbReference>
<evidence type="ECO:0000259" key="6">
    <source>
        <dbReference type="PROSITE" id="PS51077"/>
    </source>
</evidence>
<evidence type="ECO:0000313" key="8">
    <source>
        <dbReference type="EMBL" id="CAA9459668.1"/>
    </source>
</evidence>
<dbReference type="GO" id="GO:0003700">
    <property type="term" value="F:DNA-binding transcription factor activity"/>
    <property type="evidence" value="ECO:0007669"/>
    <property type="project" value="TreeGrafter"/>
</dbReference>
<dbReference type="PROSITE" id="PS51078">
    <property type="entry name" value="ICLR_ED"/>
    <property type="match status" value="1"/>
</dbReference>
<feature type="domain" description="IclR-ED" evidence="7">
    <location>
        <begin position="78"/>
        <end position="261"/>
    </location>
</feature>
<dbReference type="InterPro" id="IPR036388">
    <property type="entry name" value="WH-like_DNA-bd_sf"/>
</dbReference>
<dbReference type="PROSITE" id="PS51077">
    <property type="entry name" value="HTH_ICLR"/>
    <property type="match status" value="1"/>
</dbReference>
<dbReference type="GO" id="GO:0003677">
    <property type="term" value="F:DNA binding"/>
    <property type="evidence" value="ECO:0007669"/>
    <property type="project" value="UniProtKB-KW"/>
</dbReference>
<evidence type="ECO:0000256" key="3">
    <source>
        <dbReference type="ARBA" id="ARBA00023163"/>
    </source>
</evidence>
<dbReference type="EMBL" id="CADCVI010000043">
    <property type="protein sequence ID" value="CAA9459668.1"/>
    <property type="molecule type" value="Genomic_DNA"/>
</dbReference>
<keyword evidence="1" id="KW-0805">Transcription regulation</keyword>
<dbReference type="Pfam" id="PF01614">
    <property type="entry name" value="IclR_C"/>
    <property type="match status" value="1"/>
</dbReference>
<dbReference type="GO" id="GO:0045892">
    <property type="term" value="P:negative regulation of DNA-templated transcription"/>
    <property type="evidence" value="ECO:0007669"/>
    <property type="project" value="TreeGrafter"/>
</dbReference>
<dbReference type="Pfam" id="PF09339">
    <property type="entry name" value="HTH_IclR"/>
    <property type="match status" value="1"/>
</dbReference>
<evidence type="ECO:0000256" key="4">
    <source>
        <dbReference type="ARBA" id="ARBA00058938"/>
    </source>
</evidence>
<dbReference type="FunFam" id="1.10.10.10:FF:000056">
    <property type="entry name" value="IclR family transcriptional regulator"/>
    <property type="match status" value="1"/>
</dbReference>
<dbReference type="Gene3D" id="3.30.450.40">
    <property type="match status" value="1"/>
</dbReference>
<dbReference type="SUPFAM" id="SSF46785">
    <property type="entry name" value="Winged helix' DNA-binding domain"/>
    <property type="match status" value="1"/>
</dbReference>
<proteinExistence type="predicted"/>
<gene>
    <name evidence="8" type="ORF">AVDCRST_MAG25-619</name>
</gene>
<dbReference type="InterPro" id="IPR011991">
    <property type="entry name" value="ArsR-like_HTH"/>
</dbReference>
<evidence type="ECO:0000256" key="1">
    <source>
        <dbReference type="ARBA" id="ARBA00023015"/>
    </source>
</evidence>
<dbReference type="InterPro" id="IPR036390">
    <property type="entry name" value="WH_DNA-bd_sf"/>
</dbReference>
<dbReference type="InterPro" id="IPR029016">
    <property type="entry name" value="GAF-like_dom_sf"/>
</dbReference>
<feature type="domain" description="HTH iclR-type" evidence="6">
    <location>
        <begin position="17"/>
        <end position="79"/>
    </location>
</feature>
<name>A0A6J4QZE7_9ACTN</name>
<dbReference type="PANTHER" id="PTHR30136">
    <property type="entry name" value="HELIX-TURN-HELIX TRANSCRIPTIONAL REGULATOR, ICLR FAMILY"/>
    <property type="match status" value="1"/>
</dbReference>
<dbReference type="InterPro" id="IPR005471">
    <property type="entry name" value="Tscrpt_reg_IclR_N"/>
</dbReference>
<dbReference type="PANTHER" id="PTHR30136:SF24">
    <property type="entry name" value="HTH-TYPE TRANSCRIPTIONAL REPRESSOR ALLR"/>
    <property type="match status" value="1"/>
</dbReference>
<reference evidence="8" key="1">
    <citation type="submission" date="2020-02" db="EMBL/GenBank/DDBJ databases">
        <authorList>
            <person name="Meier V. D."/>
        </authorList>
    </citation>
    <scope>NUCLEOTIDE SEQUENCE</scope>
    <source>
        <strain evidence="8">AVDCRST_MAG25</strain>
    </source>
</reference>
<dbReference type="AlphaFoldDB" id="A0A6J4QZE7"/>
<keyword evidence="2" id="KW-0238">DNA-binding</keyword>
<evidence type="ECO:0000259" key="7">
    <source>
        <dbReference type="PROSITE" id="PS51078"/>
    </source>
</evidence>
<dbReference type="InterPro" id="IPR014757">
    <property type="entry name" value="Tscrpt_reg_IclR_C"/>
</dbReference>
<dbReference type="SMART" id="SM00346">
    <property type="entry name" value="HTH_ICLR"/>
    <property type="match status" value="1"/>
</dbReference>
<keyword evidence="3" id="KW-0804">Transcription</keyword>
<evidence type="ECO:0000256" key="5">
    <source>
        <dbReference type="ARBA" id="ARBA00070406"/>
    </source>
</evidence>
<evidence type="ECO:0000256" key="2">
    <source>
        <dbReference type="ARBA" id="ARBA00023125"/>
    </source>
</evidence>
<dbReference type="CDD" id="cd00090">
    <property type="entry name" value="HTH_ARSR"/>
    <property type="match status" value="1"/>
</dbReference>
<accession>A0A6J4QZE7</accession>
<protein>
    <recommendedName>
        <fullName evidence="5">Glycerol operon regulatory protein</fullName>
    </recommendedName>
</protein>